<keyword evidence="2" id="KW-1133">Transmembrane helix</keyword>
<feature type="transmembrane region" description="Helical" evidence="2">
    <location>
        <begin position="29"/>
        <end position="51"/>
    </location>
</feature>
<dbReference type="AlphaFoldDB" id="A0A0C9Z6I1"/>
<keyword evidence="2" id="KW-0472">Membrane</keyword>
<proteinExistence type="predicted"/>
<name>A0A0C9Z6I1_9AGAM</name>
<dbReference type="HOGENOM" id="CLU_1611442_0_0_1"/>
<feature type="region of interest" description="Disordered" evidence="1">
    <location>
        <begin position="115"/>
        <end position="165"/>
    </location>
</feature>
<sequence>MSSSAILSTTAINPQTHASSSTTLSSGEIAAIVIGSTLAFAILVCLAIFLVKRRRLRRAGFERVDNPQLRGLRMYSRGLGHSGFHGSIVDAERSGRHASHGQQASVSLEPLLSCGTGQRRQPYPSPRTQSFSPPFRPVGEPLEPALFGSDRDEQDIYDPRGYGWP</sequence>
<reference evidence="3 4" key="1">
    <citation type="submission" date="2014-04" db="EMBL/GenBank/DDBJ databases">
        <authorList>
            <consortium name="DOE Joint Genome Institute"/>
            <person name="Kuo A."/>
            <person name="Kohler A."/>
            <person name="Costa M.D."/>
            <person name="Nagy L.G."/>
            <person name="Floudas D."/>
            <person name="Copeland A."/>
            <person name="Barry K.W."/>
            <person name="Cichocki N."/>
            <person name="Veneault-Fourrey C."/>
            <person name="LaButti K."/>
            <person name="Lindquist E.A."/>
            <person name="Lipzen A."/>
            <person name="Lundell T."/>
            <person name="Morin E."/>
            <person name="Murat C."/>
            <person name="Sun H."/>
            <person name="Tunlid A."/>
            <person name="Henrissat B."/>
            <person name="Grigoriev I.V."/>
            <person name="Hibbett D.S."/>
            <person name="Martin F."/>
            <person name="Nordberg H.P."/>
            <person name="Cantor M.N."/>
            <person name="Hua S.X."/>
        </authorList>
    </citation>
    <scope>NUCLEOTIDE SEQUENCE [LARGE SCALE GENOMIC DNA]</scope>
    <source>
        <strain evidence="3 4">441</strain>
    </source>
</reference>
<dbReference type="CDD" id="cd12087">
    <property type="entry name" value="TM_EGFR-like"/>
    <property type="match status" value="1"/>
</dbReference>
<protein>
    <submittedName>
        <fullName evidence="3">Uncharacterized protein</fullName>
    </submittedName>
</protein>
<dbReference type="Proteomes" id="UP000054018">
    <property type="component" value="Unassembled WGS sequence"/>
</dbReference>
<gene>
    <name evidence="3" type="ORF">PISMIDRAFT_14644</name>
</gene>
<reference evidence="4" key="2">
    <citation type="submission" date="2015-01" db="EMBL/GenBank/DDBJ databases">
        <title>Evolutionary Origins and Diversification of the Mycorrhizal Mutualists.</title>
        <authorList>
            <consortium name="DOE Joint Genome Institute"/>
            <consortium name="Mycorrhizal Genomics Consortium"/>
            <person name="Kohler A."/>
            <person name="Kuo A."/>
            <person name="Nagy L.G."/>
            <person name="Floudas D."/>
            <person name="Copeland A."/>
            <person name="Barry K.W."/>
            <person name="Cichocki N."/>
            <person name="Veneault-Fourrey C."/>
            <person name="LaButti K."/>
            <person name="Lindquist E.A."/>
            <person name="Lipzen A."/>
            <person name="Lundell T."/>
            <person name="Morin E."/>
            <person name="Murat C."/>
            <person name="Riley R."/>
            <person name="Ohm R."/>
            <person name="Sun H."/>
            <person name="Tunlid A."/>
            <person name="Henrissat B."/>
            <person name="Grigoriev I.V."/>
            <person name="Hibbett D.S."/>
            <person name="Martin F."/>
        </authorList>
    </citation>
    <scope>NUCLEOTIDE SEQUENCE [LARGE SCALE GENOMIC DNA]</scope>
    <source>
        <strain evidence="4">441</strain>
    </source>
</reference>
<accession>A0A0C9Z6I1</accession>
<evidence type="ECO:0000313" key="4">
    <source>
        <dbReference type="Proteomes" id="UP000054018"/>
    </source>
</evidence>
<dbReference type="OrthoDB" id="2682910at2759"/>
<evidence type="ECO:0000256" key="2">
    <source>
        <dbReference type="SAM" id="Phobius"/>
    </source>
</evidence>
<dbReference type="EMBL" id="KN833814">
    <property type="protein sequence ID" value="KIK17997.1"/>
    <property type="molecule type" value="Genomic_DNA"/>
</dbReference>
<evidence type="ECO:0000313" key="3">
    <source>
        <dbReference type="EMBL" id="KIK17997.1"/>
    </source>
</evidence>
<evidence type="ECO:0000256" key="1">
    <source>
        <dbReference type="SAM" id="MobiDB-lite"/>
    </source>
</evidence>
<keyword evidence="4" id="KW-1185">Reference proteome</keyword>
<keyword evidence="2" id="KW-0812">Transmembrane</keyword>
<organism evidence="3 4">
    <name type="scientific">Pisolithus microcarpus 441</name>
    <dbReference type="NCBI Taxonomy" id="765257"/>
    <lineage>
        <taxon>Eukaryota</taxon>
        <taxon>Fungi</taxon>
        <taxon>Dikarya</taxon>
        <taxon>Basidiomycota</taxon>
        <taxon>Agaricomycotina</taxon>
        <taxon>Agaricomycetes</taxon>
        <taxon>Agaricomycetidae</taxon>
        <taxon>Boletales</taxon>
        <taxon>Sclerodermatineae</taxon>
        <taxon>Pisolithaceae</taxon>
        <taxon>Pisolithus</taxon>
    </lineage>
</organism>